<feature type="transmembrane region" description="Helical" evidence="5">
    <location>
        <begin position="125"/>
        <end position="142"/>
    </location>
</feature>
<evidence type="ECO:0000256" key="2">
    <source>
        <dbReference type="ARBA" id="ARBA00022692"/>
    </source>
</evidence>
<evidence type="ECO:0000256" key="4">
    <source>
        <dbReference type="ARBA" id="ARBA00023136"/>
    </source>
</evidence>
<dbReference type="InterPro" id="IPR036259">
    <property type="entry name" value="MFS_trans_sf"/>
</dbReference>
<accession>A0A5M8PTF2</accession>
<dbReference type="PROSITE" id="PS50850">
    <property type="entry name" value="MFS"/>
    <property type="match status" value="1"/>
</dbReference>
<dbReference type="PANTHER" id="PTHR23502:SF22">
    <property type="entry name" value="MAJOR FACILITATOR SUPERFAMILY (MFS) PROFILE DOMAIN-CONTAINING PROTEIN"/>
    <property type="match status" value="1"/>
</dbReference>
<feature type="transmembrane region" description="Helical" evidence="5">
    <location>
        <begin position="96"/>
        <end position="113"/>
    </location>
</feature>
<evidence type="ECO:0000256" key="3">
    <source>
        <dbReference type="ARBA" id="ARBA00022989"/>
    </source>
</evidence>
<feature type="transmembrane region" description="Helical" evidence="5">
    <location>
        <begin position="154"/>
        <end position="178"/>
    </location>
</feature>
<organism evidence="7 8">
    <name type="scientific">Lasallia pustulata</name>
    <dbReference type="NCBI Taxonomy" id="136370"/>
    <lineage>
        <taxon>Eukaryota</taxon>
        <taxon>Fungi</taxon>
        <taxon>Dikarya</taxon>
        <taxon>Ascomycota</taxon>
        <taxon>Pezizomycotina</taxon>
        <taxon>Lecanoromycetes</taxon>
        <taxon>OSLEUM clade</taxon>
        <taxon>Umbilicariomycetidae</taxon>
        <taxon>Umbilicariales</taxon>
        <taxon>Umbilicariaceae</taxon>
        <taxon>Lasallia</taxon>
    </lineage>
</organism>
<evidence type="ECO:0000256" key="5">
    <source>
        <dbReference type="SAM" id="Phobius"/>
    </source>
</evidence>
<feature type="transmembrane region" description="Helical" evidence="5">
    <location>
        <begin position="57"/>
        <end position="76"/>
    </location>
</feature>
<feature type="domain" description="Major facilitator superfamily (MFS) profile" evidence="6">
    <location>
        <begin position="59"/>
        <end position="496"/>
    </location>
</feature>
<reference evidence="7 8" key="1">
    <citation type="submission" date="2019-09" db="EMBL/GenBank/DDBJ databases">
        <title>The hologenome of the rock-dwelling lichen Lasallia pustulata.</title>
        <authorList>
            <person name="Greshake Tzovaras B."/>
            <person name="Segers F."/>
            <person name="Bicker A."/>
            <person name="Dal Grande F."/>
            <person name="Otte J."/>
            <person name="Hankeln T."/>
            <person name="Schmitt I."/>
            <person name="Ebersberger I."/>
        </authorList>
    </citation>
    <scope>NUCLEOTIDE SEQUENCE [LARGE SCALE GENOMIC DNA]</scope>
    <source>
        <strain evidence="7">A1-1</strain>
    </source>
</reference>
<evidence type="ECO:0000313" key="8">
    <source>
        <dbReference type="Proteomes" id="UP000324767"/>
    </source>
</evidence>
<proteinExistence type="predicted"/>
<sequence>MEYAKEQADVEHRVVTTPPLSDVKLADAKTTANGVVLVPQPTDDPRDPLNWPQRKKYLILSILCLAGFASNVSALANQLALGTQAKVYHKTLVETSYAVSAAIAGVAAGPLLLVPLAQMFGKSSVIFWTLLATVGCGIWSALMTHRDQYNAFVVARLFSGLFGSVPTILGSGAIMDIFFLHERGLAFTTLAISFLLGTVAGPTFGGFVVQSSPWPIVFWWTVGLQALVAILVFCFLEETGFTRDSLRVYPVLPHSFIPNRIYTFFPGTRVVPRVTVSHVAWYAATPFLIGVSPVGFLICFYQFIFFGWFVMVNTLLAVFLQEPPKHGGYGFSPLQTAAFSFSLWFGVILAQVYGALINDRLPLWICRRRGGIWKPEYRLHCLWVPAVLVPTGLGIFGACVEHHYHYMVLAVGAFLLTFGAMLCVPVSINYVAECFTHHAQESSNIMALFRLSLGLAVPFFVDPWEAKVGVGWVFGMAAFFSILGSCLIALLVWKGEKIRKWSFKSVASDEGGARVTKGMAL</sequence>
<dbReference type="GO" id="GO:0022857">
    <property type="term" value="F:transmembrane transporter activity"/>
    <property type="evidence" value="ECO:0007669"/>
    <property type="project" value="InterPro"/>
</dbReference>
<dbReference type="InterPro" id="IPR011701">
    <property type="entry name" value="MFS"/>
</dbReference>
<feature type="transmembrane region" description="Helical" evidence="5">
    <location>
        <begin position="404"/>
        <end position="432"/>
    </location>
</feature>
<feature type="transmembrane region" description="Helical" evidence="5">
    <location>
        <begin position="216"/>
        <end position="236"/>
    </location>
</feature>
<keyword evidence="3 5" id="KW-1133">Transmembrane helix</keyword>
<keyword evidence="2 5" id="KW-0812">Transmembrane</keyword>
<dbReference type="Pfam" id="PF07690">
    <property type="entry name" value="MFS_1"/>
    <property type="match status" value="1"/>
</dbReference>
<dbReference type="OrthoDB" id="2533084at2759"/>
<dbReference type="EMBL" id="VXIT01000006">
    <property type="protein sequence ID" value="KAA6412258.1"/>
    <property type="molecule type" value="Genomic_DNA"/>
</dbReference>
<evidence type="ECO:0000259" key="6">
    <source>
        <dbReference type="PROSITE" id="PS50850"/>
    </source>
</evidence>
<dbReference type="Gene3D" id="1.20.1250.20">
    <property type="entry name" value="MFS general substrate transporter like domains"/>
    <property type="match status" value="2"/>
</dbReference>
<feature type="transmembrane region" description="Helical" evidence="5">
    <location>
        <begin position="294"/>
        <end position="317"/>
    </location>
</feature>
<feature type="transmembrane region" description="Helical" evidence="5">
    <location>
        <begin position="377"/>
        <end position="398"/>
    </location>
</feature>
<feature type="transmembrane region" description="Helical" evidence="5">
    <location>
        <begin position="337"/>
        <end position="356"/>
    </location>
</feature>
<dbReference type="AlphaFoldDB" id="A0A5M8PTF2"/>
<evidence type="ECO:0000256" key="1">
    <source>
        <dbReference type="ARBA" id="ARBA00004141"/>
    </source>
</evidence>
<feature type="transmembrane region" description="Helical" evidence="5">
    <location>
        <begin position="185"/>
        <end position="204"/>
    </location>
</feature>
<feature type="transmembrane region" description="Helical" evidence="5">
    <location>
        <begin position="473"/>
        <end position="493"/>
    </location>
</feature>
<dbReference type="InterPro" id="IPR020846">
    <property type="entry name" value="MFS_dom"/>
</dbReference>
<evidence type="ECO:0000313" key="7">
    <source>
        <dbReference type="EMBL" id="KAA6412258.1"/>
    </source>
</evidence>
<dbReference type="Proteomes" id="UP000324767">
    <property type="component" value="Unassembled WGS sequence"/>
</dbReference>
<gene>
    <name evidence="7" type="ORF">FRX48_04410</name>
</gene>
<keyword evidence="4 5" id="KW-0472">Membrane</keyword>
<dbReference type="GO" id="GO:0005886">
    <property type="term" value="C:plasma membrane"/>
    <property type="evidence" value="ECO:0007669"/>
    <property type="project" value="TreeGrafter"/>
</dbReference>
<comment type="subcellular location">
    <subcellularLocation>
        <location evidence="1">Membrane</location>
        <topology evidence="1">Multi-pass membrane protein</topology>
    </subcellularLocation>
</comment>
<protein>
    <recommendedName>
        <fullName evidence="6">Major facilitator superfamily (MFS) profile domain-containing protein</fullName>
    </recommendedName>
</protein>
<dbReference type="PANTHER" id="PTHR23502">
    <property type="entry name" value="MAJOR FACILITATOR SUPERFAMILY"/>
    <property type="match status" value="1"/>
</dbReference>
<name>A0A5M8PTF2_9LECA</name>
<comment type="caution">
    <text evidence="7">The sequence shown here is derived from an EMBL/GenBank/DDBJ whole genome shotgun (WGS) entry which is preliminary data.</text>
</comment>
<feature type="transmembrane region" description="Helical" evidence="5">
    <location>
        <begin position="444"/>
        <end position="461"/>
    </location>
</feature>
<dbReference type="SUPFAM" id="SSF103473">
    <property type="entry name" value="MFS general substrate transporter"/>
    <property type="match status" value="1"/>
</dbReference>